<evidence type="ECO:0000313" key="1">
    <source>
        <dbReference type="EMBL" id="GLB51699.1"/>
    </source>
</evidence>
<dbReference type="RefSeq" id="WP_281752507.1">
    <property type="nucleotide sequence ID" value="NZ_BRVP01000004.1"/>
</dbReference>
<evidence type="ECO:0000313" key="2">
    <source>
        <dbReference type="Proteomes" id="UP001143545"/>
    </source>
</evidence>
<organism evidence="1 2">
    <name type="scientific">Neptunitalea chrysea</name>
    <dbReference type="NCBI Taxonomy" id="1647581"/>
    <lineage>
        <taxon>Bacteria</taxon>
        <taxon>Pseudomonadati</taxon>
        <taxon>Bacteroidota</taxon>
        <taxon>Flavobacteriia</taxon>
        <taxon>Flavobacteriales</taxon>
        <taxon>Flavobacteriaceae</taxon>
        <taxon>Neptunitalea</taxon>
    </lineage>
</organism>
<reference evidence="1" key="1">
    <citation type="submission" date="2022-07" db="EMBL/GenBank/DDBJ databases">
        <title>Taxonomy of Novel Oxalotrophic and Methylotrophic Bacteria.</title>
        <authorList>
            <person name="Sahin N."/>
            <person name="Tani A."/>
        </authorList>
    </citation>
    <scope>NUCLEOTIDE SEQUENCE</scope>
    <source>
        <strain evidence="1">AM327</strain>
    </source>
</reference>
<dbReference type="AlphaFoldDB" id="A0A9W6B3E1"/>
<comment type="caution">
    <text evidence="1">The sequence shown here is derived from an EMBL/GenBank/DDBJ whole genome shotgun (WGS) entry which is preliminary data.</text>
</comment>
<sequence length="93" mass="10344">MRKGILLNDDNDLQASNGGIVIGNTQMQEVALILQLSQGAQKFSPTLGPNLVQLKKTGAPRFDIEQRVRVHLAKDNIDYETIKQQLKTNINES</sequence>
<keyword evidence="2" id="KW-1185">Reference proteome</keyword>
<dbReference type="Proteomes" id="UP001143545">
    <property type="component" value="Unassembled WGS sequence"/>
</dbReference>
<accession>A0A9W6B3E1</accession>
<proteinExistence type="predicted"/>
<dbReference type="EMBL" id="BRVP01000004">
    <property type="protein sequence ID" value="GLB51699.1"/>
    <property type="molecule type" value="Genomic_DNA"/>
</dbReference>
<gene>
    <name evidence="1" type="ORF">NBRC110019_07380</name>
</gene>
<protein>
    <submittedName>
        <fullName evidence="1">Uncharacterized protein</fullName>
    </submittedName>
</protein>
<name>A0A9W6B3E1_9FLAO</name>